<evidence type="ECO:0000256" key="1">
    <source>
        <dbReference type="ARBA" id="ARBA00022649"/>
    </source>
</evidence>
<keyword evidence="1" id="KW-1277">Toxin-antitoxin system</keyword>
<proteinExistence type="predicted"/>
<dbReference type="AlphaFoldDB" id="A0A897N3Z2"/>
<evidence type="ECO:0000313" key="4">
    <source>
        <dbReference type="Proteomes" id="UP000663525"/>
    </source>
</evidence>
<reference evidence="3" key="1">
    <citation type="submission" date="2020-11" db="EMBL/GenBank/DDBJ databases">
        <title>Carbohydrate-dependent, anaerobic sulfur respiration: A novel catabolism in halophilic archaea.</title>
        <authorList>
            <person name="Sorokin D.Y."/>
            <person name="Messina E."/>
            <person name="Smedile F."/>
            <person name="La Cono V."/>
            <person name="Hallsworth J.E."/>
            <person name="Yakimov M.M."/>
        </authorList>
    </citation>
    <scope>NUCLEOTIDE SEQUENCE</scope>
    <source>
        <strain evidence="3">HSR12-1</strain>
    </source>
</reference>
<dbReference type="Proteomes" id="UP000663525">
    <property type="component" value="Chromosome"/>
</dbReference>
<organism evidence="3 4">
    <name type="scientific">Halapricum desulfuricans</name>
    <dbReference type="NCBI Taxonomy" id="2841257"/>
    <lineage>
        <taxon>Archaea</taxon>
        <taxon>Methanobacteriati</taxon>
        <taxon>Methanobacteriota</taxon>
        <taxon>Stenosarchaea group</taxon>
        <taxon>Halobacteria</taxon>
        <taxon>Halobacteriales</taxon>
        <taxon>Haloarculaceae</taxon>
        <taxon>Halapricum</taxon>
    </lineage>
</organism>
<accession>A0A897N3Z2</accession>
<evidence type="ECO:0000256" key="2">
    <source>
        <dbReference type="SAM" id="MobiDB-lite"/>
    </source>
</evidence>
<gene>
    <name evidence="3" type="primary">vapB3</name>
    <name evidence="3" type="ORF">HSR121_1178</name>
</gene>
<dbReference type="Pfam" id="PF02697">
    <property type="entry name" value="VAPB_antitox"/>
    <property type="match status" value="1"/>
</dbReference>
<evidence type="ECO:0000313" key="3">
    <source>
        <dbReference type="EMBL" id="QSG05525.1"/>
    </source>
</evidence>
<dbReference type="InterPro" id="IPR003847">
    <property type="entry name" value="Put_antitoxin"/>
</dbReference>
<feature type="region of interest" description="Disordered" evidence="2">
    <location>
        <begin position="45"/>
        <end position="78"/>
    </location>
</feature>
<sequence length="78" mass="9177">MTTTIRVSDDIKDRLERLKRDDETFDELLDRLSRDEKDIDAIAGSFDRPEDEGLAESVSRAHEELHKSLEERMERSEQ</sequence>
<feature type="compositionally biased region" description="Basic and acidic residues" evidence="2">
    <location>
        <begin position="59"/>
        <end position="78"/>
    </location>
</feature>
<dbReference type="GeneID" id="68854791"/>
<name>A0A897N3Z2_9EURY</name>
<dbReference type="RefSeq" id="WP_229115353.1">
    <property type="nucleotide sequence ID" value="NZ_CP064787.1"/>
</dbReference>
<protein>
    <submittedName>
        <fullName evidence="3">RHH/copG family antitoxin</fullName>
    </submittedName>
</protein>
<dbReference type="EMBL" id="CP064787">
    <property type="protein sequence ID" value="QSG05525.1"/>
    <property type="molecule type" value="Genomic_DNA"/>
</dbReference>